<reference evidence="2 3" key="1">
    <citation type="submission" date="2023-02" db="EMBL/GenBank/DDBJ databases">
        <title>LHISI_Scaffold_Assembly.</title>
        <authorList>
            <person name="Stuart O.P."/>
            <person name="Cleave R."/>
            <person name="Magrath M.J.L."/>
            <person name="Mikheyev A.S."/>
        </authorList>
    </citation>
    <scope>NUCLEOTIDE SEQUENCE [LARGE SCALE GENOMIC DNA]</scope>
    <source>
        <strain evidence="2">Daus_M_001</strain>
        <tissue evidence="2">Leg muscle</tissue>
    </source>
</reference>
<accession>A0ABQ9GI86</accession>
<name>A0ABQ9GI86_9NEOP</name>
<feature type="region of interest" description="Disordered" evidence="1">
    <location>
        <begin position="182"/>
        <end position="256"/>
    </location>
</feature>
<evidence type="ECO:0000313" key="3">
    <source>
        <dbReference type="Proteomes" id="UP001159363"/>
    </source>
</evidence>
<evidence type="ECO:0000313" key="2">
    <source>
        <dbReference type="EMBL" id="KAJ8871735.1"/>
    </source>
</evidence>
<dbReference type="Proteomes" id="UP001159363">
    <property type="component" value="Chromosome 11"/>
</dbReference>
<evidence type="ECO:0000256" key="1">
    <source>
        <dbReference type="SAM" id="MobiDB-lite"/>
    </source>
</evidence>
<proteinExistence type="predicted"/>
<gene>
    <name evidence="2" type="ORF">PR048_028071</name>
</gene>
<dbReference type="EMBL" id="JARBHB010000012">
    <property type="protein sequence ID" value="KAJ8871735.1"/>
    <property type="molecule type" value="Genomic_DNA"/>
</dbReference>
<keyword evidence="3" id="KW-1185">Reference proteome</keyword>
<feature type="region of interest" description="Disordered" evidence="1">
    <location>
        <begin position="406"/>
        <end position="440"/>
    </location>
</feature>
<organism evidence="2 3">
    <name type="scientific">Dryococelus australis</name>
    <dbReference type="NCBI Taxonomy" id="614101"/>
    <lineage>
        <taxon>Eukaryota</taxon>
        <taxon>Metazoa</taxon>
        <taxon>Ecdysozoa</taxon>
        <taxon>Arthropoda</taxon>
        <taxon>Hexapoda</taxon>
        <taxon>Insecta</taxon>
        <taxon>Pterygota</taxon>
        <taxon>Neoptera</taxon>
        <taxon>Polyneoptera</taxon>
        <taxon>Phasmatodea</taxon>
        <taxon>Verophasmatodea</taxon>
        <taxon>Anareolatae</taxon>
        <taxon>Phasmatidae</taxon>
        <taxon>Eurycanthinae</taxon>
        <taxon>Dryococelus</taxon>
    </lineage>
</organism>
<protein>
    <submittedName>
        <fullName evidence="2">Uncharacterized protein</fullName>
    </submittedName>
</protein>
<sequence length="837" mass="91615">MCAVLEASLVYRQCTTSLGLDERKRVSQFDSLIGGIPFSNVGDEIPFCSVEEEIPFCLLLNRCRTYFLFIIAEKARRPAASFGTIPTCKNPIVTPLGIEPGKPGLGTSMLTTIPPLPHVTVKMQYVNEYAKFADLLAMGCRLTSIPGADWWAVLRSMRAGQWRVQLRVRGISEMTMEGYKYLRHEDDGGPSPPTAVAAAAAGGGATHAQAPPADQREAGEPGACAAAGPRSPPTSLSPEPRERAPDDDSLEAVEEGGKVKGWRRRMPIADTSPPEVTSPPATVVVVVGGDEEEEVTAGGEGGCHYPREPHPGDDEVTAAEELPYPHALHDHFAPHDDDDMPYPSAAAGGLDHVARVSDADAFHQRQGAFCLGALFPGYKANGQFGHFDGEAVDDQQQQQQPYLDEYLGPREGSLSSAGSRGESPREEAVLEQLESQQHYGQRASYAHLTTLQPPAHAPSPLDHADMYGGLEQPHISGLHPAFQPHDAAASTPTSLLHANINRECPTASEPSADNGARDNLSLPPQPYHELLRHLLNSPRFDDFLNRWLFHKRDASLPPPESRREVSERWLSRRVLIGRRLDNVEGGGEIDRSLSFVRRVSRSRGSDRILSKYFVDSTINPAPGRHCGPRKTRHIAASSETDLLTNSQCDDRAEHLPRRWHRGANPRPSDYNLLPLSYEGRAFTYNPHLKIIHCNSFRALGRQAPKWIRSSLKASQSYHATSVSCVPTISLLRKVKYPFNPLRPNRVHLGDALKFCTLRCSLTNDTTCGDPSRVCRCSQDVTAVGGCRRCFRTCPTSHDICCATLVARGGGRGRPQQLFQTVSLAAPTGRDLGRGQFS</sequence>
<comment type="caution">
    <text evidence="2">The sequence shown here is derived from an EMBL/GenBank/DDBJ whole genome shotgun (WGS) entry which is preliminary data.</text>
</comment>
<feature type="compositionally biased region" description="Low complexity" evidence="1">
    <location>
        <begin position="220"/>
        <end position="229"/>
    </location>
</feature>
<feature type="compositionally biased region" description="Low complexity" evidence="1">
    <location>
        <begin position="194"/>
        <end position="213"/>
    </location>
</feature>